<keyword evidence="3" id="KW-1185">Reference proteome</keyword>
<evidence type="ECO:0000313" key="2">
    <source>
        <dbReference type="EMBL" id="KDN84158.1"/>
    </source>
</evidence>
<dbReference type="SUPFAM" id="SSF49785">
    <property type="entry name" value="Galactose-binding domain-like"/>
    <property type="match status" value="1"/>
</dbReference>
<dbReference type="eggNOG" id="COG0515">
    <property type="taxonomic scope" value="Bacteria"/>
</dbReference>
<name>A0A066YRI3_9ACTN</name>
<gene>
    <name evidence="2" type="ORF">KCH_39490</name>
</gene>
<dbReference type="PATRIC" id="fig|1348663.4.peg.3805"/>
<evidence type="ECO:0000256" key="1">
    <source>
        <dbReference type="SAM" id="MobiDB-lite"/>
    </source>
</evidence>
<sequence length="194" mass="20078">MALSAVTVGSWQLVEYVNHKDTATSDHTAPAPAPTGGAPAVTGEKFAISSISPFNAYGDNKDEHSSEIPNATDGNPATAWTTQRYNDQFGAYRPGTGLLIDLGSARPVGSVDVQFIGDTKVELKAAPAGTASAPNVDENGFRSFGAPVASGSGSKVTLKPAAPVTTRYLLLWLTNVPTDDGGYRGKVAEIQVNG</sequence>
<proteinExistence type="predicted"/>
<dbReference type="InterPro" id="IPR008979">
    <property type="entry name" value="Galactose-bd-like_sf"/>
</dbReference>
<dbReference type="Gene3D" id="2.60.120.260">
    <property type="entry name" value="Galactose-binding domain-like"/>
    <property type="match status" value="1"/>
</dbReference>
<comment type="caution">
    <text evidence="2">The sequence shown here is derived from an EMBL/GenBank/DDBJ whole genome shotgun (WGS) entry which is preliminary data.</text>
</comment>
<dbReference type="OrthoDB" id="9786339at2"/>
<dbReference type="RefSeq" id="WP_051653200.1">
    <property type="nucleotide sequence ID" value="NZ_KK853997.1"/>
</dbReference>
<accession>A0A066YRI3</accession>
<dbReference type="AlphaFoldDB" id="A0A066YRI3"/>
<evidence type="ECO:0000313" key="3">
    <source>
        <dbReference type="Proteomes" id="UP000027178"/>
    </source>
</evidence>
<dbReference type="EMBL" id="JNBY01000093">
    <property type="protein sequence ID" value="KDN84158.1"/>
    <property type="molecule type" value="Genomic_DNA"/>
</dbReference>
<dbReference type="Proteomes" id="UP000027178">
    <property type="component" value="Unassembled WGS sequence"/>
</dbReference>
<feature type="compositionally biased region" description="Polar residues" evidence="1">
    <location>
        <begin position="67"/>
        <end position="79"/>
    </location>
</feature>
<protein>
    <recommendedName>
        <fullName evidence="4">F5/8 type C domain-containing protein</fullName>
    </recommendedName>
</protein>
<organism evidence="2 3">
    <name type="scientific">Kitasatospora cheerisanensis KCTC 2395</name>
    <dbReference type="NCBI Taxonomy" id="1348663"/>
    <lineage>
        <taxon>Bacteria</taxon>
        <taxon>Bacillati</taxon>
        <taxon>Actinomycetota</taxon>
        <taxon>Actinomycetes</taxon>
        <taxon>Kitasatosporales</taxon>
        <taxon>Streptomycetaceae</taxon>
        <taxon>Kitasatospora</taxon>
    </lineage>
</organism>
<dbReference type="HOGENOM" id="CLU_1400842_0_0_11"/>
<feature type="region of interest" description="Disordered" evidence="1">
    <location>
        <begin position="58"/>
        <end position="79"/>
    </location>
</feature>
<evidence type="ECO:0008006" key="4">
    <source>
        <dbReference type="Google" id="ProtNLM"/>
    </source>
</evidence>
<reference evidence="2 3" key="1">
    <citation type="submission" date="2014-05" db="EMBL/GenBank/DDBJ databases">
        <title>Draft Genome Sequence of Kitasatospora cheerisanensis KCTC 2395.</title>
        <authorList>
            <person name="Nam D.H."/>
        </authorList>
    </citation>
    <scope>NUCLEOTIDE SEQUENCE [LARGE SCALE GENOMIC DNA]</scope>
    <source>
        <strain evidence="2 3">KCTC 2395</strain>
    </source>
</reference>